<proteinExistence type="predicted"/>
<gene>
    <name evidence="3" type="ORF">KFL_001060280</name>
</gene>
<dbReference type="Gene3D" id="2.170.150.40">
    <property type="entry name" value="Domain of unknown function (DUF427)"/>
    <property type="match status" value="1"/>
</dbReference>
<dbReference type="InterPro" id="IPR007361">
    <property type="entry name" value="DUF427"/>
</dbReference>
<sequence>MTAKRLDTPYADPFILVDLGSLRFAQSTFLHSPKRKPPQSSSLKDSQTLRIRLRKIRELVDGHKKIGNILWVSAIALSRWIVRNERTAIAGKSVLEIGSGLGLCGIVAGRYASSVVLTDFDPVNRSTLPDDLEAGSWGAEVLHFGTKRKSKVVEADGRFCTSKVLDWYDLPKDEHEAGAPTEGTNKDGQDTEENQGVSTGNRFDVVLGSDVVHEEGMADGVLAVLKRFLRPNGQSTLPRVFTWSPPSERVSTRKGTYQGSRKSGFDHQSRRLSSTVAMWGSPAIKKEAPGPGQESVWDYPRPPRLEKTPKHIKVDFNGVTIVDTKNAYRVLETSHPPTYYLPPGDLKMEHFTRSPGQRSFCEWKGHATYWSIKVGDKEARDVAWSYENPTPPFAAIKGYIAMYAAPMDGCYVDGEKASPQPGGFYGGWVTKDIVGPIKGIPGSMGW</sequence>
<feature type="region of interest" description="Disordered" evidence="1">
    <location>
        <begin position="171"/>
        <end position="199"/>
    </location>
</feature>
<dbReference type="Pfam" id="PF10294">
    <property type="entry name" value="Methyltransf_16"/>
    <property type="match status" value="1"/>
</dbReference>
<dbReference type="PANTHER" id="PTHR43058:SF1">
    <property type="entry name" value="DUF427 DOMAIN-CONTAINING PROTEIN"/>
    <property type="match status" value="1"/>
</dbReference>
<dbReference type="InterPro" id="IPR019410">
    <property type="entry name" value="Methyltransf_16"/>
</dbReference>
<feature type="region of interest" description="Disordered" evidence="1">
    <location>
        <begin position="246"/>
        <end position="268"/>
    </location>
</feature>
<dbReference type="InterPro" id="IPR038694">
    <property type="entry name" value="DUF427_sf"/>
</dbReference>
<evidence type="ECO:0000313" key="3">
    <source>
        <dbReference type="EMBL" id="GAQ82295.1"/>
    </source>
</evidence>
<protein>
    <recommendedName>
        <fullName evidence="2">DUF427 domain-containing protein</fullName>
    </recommendedName>
</protein>
<dbReference type="PANTHER" id="PTHR43058">
    <property type="entry name" value="SLR0655 PROTEIN"/>
    <property type="match status" value="1"/>
</dbReference>
<dbReference type="Proteomes" id="UP000054558">
    <property type="component" value="Unassembled WGS sequence"/>
</dbReference>
<name>A0A1Y1HUI7_KLENI</name>
<dbReference type="OrthoDB" id="18996at2759"/>
<reference evidence="3 4" key="1">
    <citation type="journal article" date="2014" name="Nat. Commun.">
        <title>Klebsormidium flaccidum genome reveals primary factors for plant terrestrial adaptation.</title>
        <authorList>
            <person name="Hori K."/>
            <person name="Maruyama F."/>
            <person name="Fujisawa T."/>
            <person name="Togashi T."/>
            <person name="Yamamoto N."/>
            <person name="Seo M."/>
            <person name="Sato S."/>
            <person name="Yamada T."/>
            <person name="Mori H."/>
            <person name="Tajima N."/>
            <person name="Moriyama T."/>
            <person name="Ikeuchi M."/>
            <person name="Watanabe M."/>
            <person name="Wada H."/>
            <person name="Kobayashi K."/>
            <person name="Saito M."/>
            <person name="Masuda T."/>
            <person name="Sasaki-Sekimoto Y."/>
            <person name="Mashiguchi K."/>
            <person name="Awai K."/>
            <person name="Shimojima M."/>
            <person name="Masuda S."/>
            <person name="Iwai M."/>
            <person name="Nobusawa T."/>
            <person name="Narise T."/>
            <person name="Kondo S."/>
            <person name="Saito H."/>
            <person name="Sato R."/>
            <person name="Murakawa M."/>
            <person name="Ihara Y."/>
            <person name="Oshima-Yamada Y."/>
            <person name="Ohtaka K."/>
            <person name="Satoh M."/>
            <person name="Sonobe K."/>
            <person name="Ishii M."/>
            <person name="Ohtani R."/>
            <person name="Kanamori-Sato M."/>
            <person name="Honoki R."/>
            <person name="Miyazaki D."/>
            <person name="Mochizuki H."/>
            <person name="Umetsu J."/>
            <person name="Higashi K."/>
            <person name="Shibata D."/>
            <person name="Kamiya Y."/>
            <person name="Sato N."/>
            <person name="Nakamura Y."/>
            <person name="Tabata S."/>
            <person name="Ida S."/>
            <person name="Kurokawa K."/>
            <person name="Ohta H."/>
        </authorList>
    </citation>
    <scope>NUCLEOTIDE SEQUENCE [LARGE SCALE GENOMIC DNA]</scope>
    <source>
        <strain evidence="3 4">NIES-2285</strain>
    </source>
</reference>
<dbReference type="AlphaFoldDB" id="A0A1Y1HUI7"/>
<organism evidence="3 4">
    <name type="scientific">Klebsormidium nitens</name>
    <name type="common">Green alga</name>
    <name type="synonym">Ulothrix nitens</name>
    <dbReference type="NCBI Taxonomy" id="105231"/>
    <lineage>
        <taxon>Eukaryota</taxon>
        <taxon>Viridiplantae</taxon>
        <taxon>Streptophyta</taxon>
        <taxon>Klebsormidiophyceae</taxon>
        <taxon>Klebsormidiales</taxon>
        <taxon>Klebsormidiaceae</taxon>
        <taxon>Klebsormidium</taxon>
    </lineage>
</organism>
<evidence type="ECO:0000313" key="4">
    <source>
        <dbReference type="Proteomes" id="UP000054558"/>
    </source>
</evidence>
<accession>A0A1Y1HUI7</accession>
<feature type="domain" description="DUF427" evidence="2">
    <location>
        <begin position="312"/>
        <end position="404"/>
    </location>
</feature>
<dbReference type="STRING" id="105231.A0A1Y1HUI7"/>
<evidence type="ECO:0000259" key="2">
    <source>
        <dbReference type="Pfam" id="PF04248"/>
    </source>
</evidence>
<dbReference type="SUPFAM" id="SSF53335">
    <property type="entry name" value="S-adenosyl-L-methionine-dependent methyltransferases"/>
    <property type="match status" value="1"/>
</dbReference>
<evidence type="ECO:0000256" key="1">
    <source>
        <dbReference type="SAM" id="MobiDB-lite"/>
    </source>
</evidence>
<dbReference type="Pfam" id="PF04248">
    <property type="entry name" value="NTP_transf_9"/>
    <property type="match status" value="1"/>
</dbReference>
<keyword evidence="4" id="KW-1185">Reference proteome</keyword>
<dbReference type="EMBL" id="DF237055">
    <property type="protein sequence ID" value="GAQ82295.1"/>
    <property type="molecule type" value="Genomic_DNA"/>
</dbReference>
<dbReference type="Gene3D" id="3.40.50.150">
    <property type="entry name" value="Vaccinia Virus protein VP39"/>
    <property type="match status" value="1"/>
</dbReference>
<dbReference type="InterPro" id="IPR029063">
    <property type="entry name" value="SAM-dependent_MTases_sf"/>
</dbReference>